<gene>
    <name evidence="1" type="ORF">COV08_03410</name>
</gene>
<dbReference type="Proteomes" id="UP000230431">
    <property type="component" value="Unassembled WGS sequence"/>
</dbReference>
<evidence type="ECO:0000313" key="1">
    <source>
        <dbReference type="EMBL" id="PIR45788.1"/>
    </source>
</evidence>
<sequence length="133" mass="14886">MENKKFDKKLLLGLLIILVVGFGVMGYLKKETLFSPDILISEAFELDEADQVVRDIYDLVRAQDDVWATIAPERSVKVVFEQALTSDDDITIYARGASGTPAQVKVYVEGSDRPVAVFPPVAREQSYKIFLTE</sequence>
<reference evidence="1 2" key="1">
    <citation type="submission" date="2017-09" db="EMBL/GenBank/DDBJ databases">
        <title>Depth-based differentiation of microbial function through sediment-hosted aquifers and enrichment of novel symbionts in the deep terrestrial subsurface.</title>
        <authorList>
            <person name="Probst A.J."/>
            <person name="Ladd B."/>
            <person name="Jarett J.K."/>
            <person name="Geller-Mcgrath D.E."/>
            <person name="Sieber C.M."/>
            <person name="Emerson J.B."/>
            <person name="Anantharaman K."/>
            <person name="Thomas B.C."/>
            <person name="Malmstrom R."/>
            <person name="Stieglmeier M."/>
            <person name="Klingl A."/>
            <person name="Woyke T."/>
            <person name="Ryan C.M."/>
            <person name="Banfield J.F."/>
        </authorList>
    </citation>
    <scope>NUCLEOTIDE SEQUENCE [LARGE SCALE GENOMIC DNA]</scope>
    <source>
        <strain evidence="1">CG10_big_fil_rev_8_21_14_0_10_49_38</strain>
    </source>
</reference>
<feature type="non-terminal residue" evidence="1">
    <location>
        <position position="133"/>
    </location>
</feature>
<dbReference type="AlphaFoldDB" id="A0A2H0RH06"/>
<accession>A0A2H0RH06</accession>
<proteinExistence type="predicted"/>
<comment type="caution">
    <text evidence="1">The sequence shown here is derived from an EMBL/GenBank/DDBJ whole genome shotgun (WGS) entry which is preliminary data.</text>
</comment>
<name>A0A2H0RH06_9BACT</name>
<dbReference type="EMBL" id="PCYK01000029">
    <property type="protein sequence ID" value="PIR45788.1"/>
    <property type="molecule type" value="Genomic_DNA"/>
</dbReference>
<protein>
    <submittedName>
        <fullName evidence="1">Uncharacterized protein</fullName>
    </submittedName>
</protein>
<organism evidence="1 2">
    <name type="scientific">Candidatus Vogelbacteria bacterium CG10_big_fil_rev_8_21_14_0_10_49_38</name>
    <dbReference type="NCBI Taxonomy" id="1975043"/>
    <lineage>
        <taxon>Bacteria</taxon>
        <taxon>Candidatus Vogeliibacteriota</taxon>
    </lineage>
</organism>
<evidence type="ECO:0000313" key="2">
    <source>
        <dbReference type="Proteomes" id="UP000230431"/>
    </source>
</evidence>